<comment type="caution">
    <text evidence="3">The sequence shown here is derived from an EMBL/GenBank/DDBJ whole genome shotgun (WGS) entry which is preliminary data.</text>
</comment>
<evidence type="ECO:0000313" key="4">
    <source>
        <dbReference type="Proteomes" id="UP001499924"/>
    </source>
</evidence>
<keyword evidence="1" id="KW-1133">Transmembrane helix</keyword>
<sequence length="303" mass="32374">MRAALLALLYGVSGAFSLINAAWPIRADSPVVLGLFIGVVGVVLAGVIWWRSARLSDAEVHAALLLAAVLVALLASQSMTRVGVVALGPIVITLCLYAGWFLPLITARLHAAAIIALASTGAALARPDRFLVFWLVAVVTAAFLTEIQGRLAEQLRRAATTDPLTGLANRRAWEAEATRVLAHTRRTGEPVTVALLDLDHFKEVNDQSGHEAGDELLRDLTARWSGELRQSDLLGRYGGDEFVLCLPGTDAAGTAEILARLDASHPFRWSVGTATAVEGDTLSTMLSRADAALYEHKRRSRAG</sequence>
<dbReference type="EMBL" id="BAAAVV010000002">
    <property type="protein sequence ID" value="GAA3159254.1"/>
    <property type="molecule type" value="Genomic_DNA"/>
</dbReference>
<dbReference type="CDD" id="cd01949">
    <property type="entry name" value="GGDEF"/>
    <property type="match status" value="1"/>
</dbReference>
<organism evidence="3 4">
    <name type="scientific">Blastococcus jejuensis</name>
    <dbReference type="NCBI Taxonomy" id="351224"/>
    <lineage>
        <taxon>Bacteria</taxon>
        <taxon>Bacillati</taxon>
        <taxon>Actinomycetota</taxon>
        <taxon>Actinomycetes</taxon>
        <taxon>Geodermatophilales</taxon>
        <taxon>Geodermatophilaceae</taxon>
        <taxon>Blastococcus</taxon>
    </lineage>
</organism>
<feature type="domain" description="GGDEF" evidence="2">
    <location>
        <begin position="189"/>
        <end position="303"/>
    </location>
</feature>
<dbReference type="InterPro" id="IPR043128">
    <property type="entry name" value="Rev_trsase/Diguanyl_cyclase"/>
</dbReference>
<accession>A0ABP6NVN3</accession>
<dbReference type="PANTHER" id="PTHR45138">
    <property type="entry name" value="REGULATORY COMPONENTS OF SENSORY TRANSDUCTION SYSTEM"/>
    <property type="match status" value="1"/>
</dbReference>
<keyword evidence="1" id="KW-0812">Transmembrane</keyword>
<dbReference type="InterPro" id="IPR000160">
    <property type="entry name" value="GGDEF_dom"/>
</dbReference>
<evidence type="ECO:0000256" key="1">
    <source>
        <dbReference type="SAM" id="Phobius"/>
    </source>
</evidence>
<keyword evidence="1" id="KW-0472">Membrane</keyword>
<protein>
    <recommendedName>
        <fullName evidence="2">GGDEF domain-containing protein</fullName>
    </recommendedName>
</protein>
<evidence type="ECO:0000313" key="3">
    <source>
        <dbReference type="EMBL" id="GAA3159254.1"/>
    </source>
</evidence>
<dbReference type="NCBIfam" id="TIGR00254">
    <property type="entry name" value="GGDEF"/>
    <property type="match status" value="1"/>
</dbReference>
<feature type="transmembrane region" description="Helical" evidence="1">
    <location>
        <begin position="85"/>
        <end position="102"/>
    </location>
</feature>
<dbReference type="SMART" id="SM00267">
    <property type="entry name" value="GGDEF"/>
    <property type="match status" value="1"/>
</dbReference>
<feature type="transmembrane region" description="Helical" evidence="1">
    <location>
        <begin position="131"/>
        <end position="147"/>
    </location>
</feature>
<evidence type="ECO:0000259" key="2">
    <source>
        <dbReference type="PROSITE" id="PS50887"/>
    </source>
</evidence>
<dbReference type="PANTHER" id="PTHR45138:SF9">
    <property type="entry name" value="DIGUANYLATE CYCLASE DGCM-RELATED"/>
    <property type="match status" value="1"/>
</dbReference>
<feature type="transmembrane region" description="Helical" evidence="1">
    <location>
        <begin position="62"/>
        <end position="79"/>
    </location>
</feature>
<dbReference type="Gene3D" id="3.30.70.270">
    <property type="match status" value="1"/>
</dbReference>
<dbReference type="InterPro" id="IPR029787">
    <property type="entry name" value="Nucleotide_cyclase"/>
</dbReference>
<dbReference type="SUPFAM" id="SSF55073">
    <property type="entry name" value="Nucleotide cyclase"/>
    <property type="match status" value="1"/>
</dbReference>
<keyword evidence="4" id="KW-1185">Reference proteome</keyword>
<dbReference type="Pfam" id="PF00990">
    <property type="entry name" value="GGDEF"/>
    <property type="match status" value="1"/>
</dbReference>
<name>A0ABP6NVN3_9ACTN</name>
<gene>
    <name evidence="3" type="ORF">GCM10010531_08270</name>
</gene>
<feature type="transmembrane region" description="Helical" evidence="1">
    <location>
        <begin position="31"/>
        <end position="50"/>
    </location>
</feature>
<dbReference type="InterPro" id="IPR050469">
    <property type="entry name" value="Diguanylate_Cyclase"/>
</dbReference>
<proteinExistence type="predicted"/>
<dbReference type="PROSITE" id="PS50887">
    <property type="entry name" value="GGDEF"/>
    <property type="match status" value="1"/>
</dbReference>
<reference evidence="4" key="1">
    <citation type="journal article" date="2019" name="Int. J. Syst. Evol. Microbiol.">
        <title>The Global Catalogue of Microorganisms (GCM) 10K type strain sequencing project: providing services to taxonomists for standard genome sequencing and annotation.</title>
        <authorList>
            <consortium name="The Broad Institute Genomics Platform"/>
            <consortium name="The Broad Institute Genome Sequencing Center for Infectious Disease"/>
            <person name="Wu L."/>
            <person name="Ma J."/>
        </authorList>
    </citation>
    <scope>NUCLEOTIDE SEQUENCE [LARGE SCALE GENOMIC DNA]</scope>
    <source>
        <strain evidence="4">JCM 15614</strain>
    </source>
</reference>
<dbReference type="Proteomes" id="UP001499924">
    <property type="component" value="Unassembled WGS sequence"/>
</dbReference>